<evidence type="ECO:0000313" key="3">
    <source>
        <dbReference type="Proteomes" id="UP000011728"/>
    </source>
</evidence>
<dbReference type="STRING" id="36745.CLSAP_31610"/>
<dbReference type="PROSITE" id="PS51819">
    <property type="entry name" value="VOC"/>
    <property type="match status" value="1"/>
</dbReference>
<dbReference type="SUPFAM" id="SSF54593">
    <property type="entry name" value="Glyoxalase/Bleomycin resistance protein/Dihydroxybiphenyl dioxygenase"/>
    <property type="match status" value="1"/>
</dbReference>
<dbReference type="AlphaFoldDB" id="M1LVI7"/>
<dbReference type="HOGENOM" id="CLU_046006_10_3_9"/>
<dbReference type="EMBL" id="CP004121">
    <property type="protein sequence ID" value="AGF57160.1"/>
    <property type="molecule type" value="Genomic_DNA"/>
</dbReference>
<dbReference type="PATRIC" id="fig|931276.5.peg.3424"/>
<dbReference type="InterPro" id="IPR037523">
    <property type="entry name" value="VOC_core"/>
</dbReference>
<accession>M1LVI7</accession>
<dbReference type="Proteomes" id="UP000011728">
    <property type="component" value="Chromosome"/>
</dbReference>
<keyword evidence="3" id="KW-1185">Reference proteome</keyword>
<feature type="domain" description="VOC" evidence="1">
    <location>
        <begin position="3"/>
        <end position="114"/>
    </location>
</feature>
<dbReference type="OrthoDB" id="9804944at2"/>
<sequence>MKNYDNFFMGVSNLEEARKYYENILGLQLKFDFSKKGMIAFNIGDEEPAIILKDENIFPNIKPTIWFEVENVENEYNKLKENGVAFLSEPFQIMTGMAVEFEDPFGNRLGITDYSKRK</sequence>
<dbReference type="RefSeq" id="WP_015393478.1">
    <property type="nucleotide sequence ID" value="NC_020291.1"/>
</dbReference>
<dbReference type="KEGG" id="csr:Cspa_c33990"/>
<proteinExistence type="predicted"/>
<reference evidence="2 3" key="1">
    <citation type="submission" date="2013-02" db="EMBL/GenBank/DDBJ databases">
        <title>Genome sequence of Clostridium saccharoperbutylacetonicum N1-4(HMT).</title>
        <authorList>
            <person name="Poehlein A."/>
            <person name="Daniel R."/>
        </authorList>
    </citation>
    <scope>NUCLEOTIDE SEQUENCE [LARGE SCALE GENOMIC DNA]</scope>
    <source>
        <strain evidence="3">N1-4(HMT)</strain>
    </source>
</reference>
<evidence type="ECO:0000313" key="2">
    <source>
        <dbReference type="EMBL" id="AGF57160.1"/>
    </source>
</evidence>
<keyword evidence="2" id="KW-0560">Oxidoreductase</keyword>
<name>M1LVI7_9CLOT</name>
<evidence type="ECO:0000259" key="1">
    <source>
        <dbReference type="PROSITE" id="PS51819"/>
    </source>
</evidence>
<keyword evidence="2" id="KW-0223">Dioxygenase</keyword>
<dbReference type="Gene3D" id="3.10.180.10">
    <property type="entry name" value="2,3-Dihydroxybiphenyl 1,2-Dioxygenase, domain 1"/>
    <property type="match status" value="1"/>
</dbReference>
<organism evidence="2 3">
    <name type="scientific">Clostridium saccharoperbutylacetonicum N1-4(HMT)</name>
    <dbReference type="NCBI Taxonomy" id="931276"/>
    <lineage>
        <taxon>Bacteria</taxon>
        <taxon>Bacillati</taxon>
        <taxon>Bacillota</taxon>
        <taxon>Clostridia</taxon>
        <taxon>Eubacteriales</taxon>
        <taxon>Clostridiaceae</taxon>
        <taxon>Clostridium</taxon>
    </lineage>
</organism>
<dbReference type="Pfam" id="PF00903">
    <property type="entry name" value="Glyoxalase"/>
    <property type="match status" value="1"/>
</dbReference>
<dbReference type="InterPro" id="IPR029068">
    <property type="entry name" value="Glyas_Bleomycin-R_OHBP_Dase"/>
</dbReference>
<dbReference type="eggNOG" id="COG0346">
    <property type="taxonomic scope" value="Bacteria"/>
</dbReference>
<dbReference type="GO" id="GO:0051213">
    <property type="term" value="F:dioxygenase activity"/>
    <property type="evidence" value="ECO:0007669"/>
    <property type="project" value="UniProtKB-KW"/>
</dbReference>
<dbReference type="InterPro" id="IPR004360">
    <property type="entry name" value="Glyas_Fos-R_dOase_dom"/>
</dbReference>
<gene>
    <name evidence="2" type="ORF">Cspa_c33990</name>
</gene>
<protein>
    <submittedName>
        <fullName evidence="2">Glyoxalase/bleomycin resistance protein/dioxygenase</fullName>
    </submittedName>
</protein>